<dbReference type="STRING" id="1314800.A0A1B7MEP8"/>
<protein>
    <recommendedName>
        <fullName evidence="2">CCHC-type domain-containing protein</fullName>
    </recommendedName>
</protein>
<dbReference type="SMART" id="SM00343">
    <property type="entry name" value="ZnF_C2HC"/>
    <property type="match status" value="2"/>
</dbReference>
<evidence type="ECO:0000259" key="2">
    <source>
        <dbReference type="SMART" id="SM00343"/>
    </source>
</evidence>
<keyword evidence="4" id="KW-1185">Reference proteome</keyword>
<organism evidence="3 4">
    <name type="scientific">Rhizopogon vinicolor AM-OR11-026</name>
    <dbReference type="NCBI Taxonomy" id="1314800"/>
    <lineage>
        <taxon>Eukaryota</taxon>
        <taxon>Fungi</taxon>
        <taxon>Dikarya</taxon>
        <taxon>Basidiomycota</taxon>
        <taxon>Agaricomycotina</taxon>
        <taxon>Agaricomycetes</taxon>
        <taxon>Agaricomycetidae</taxon>
        <taxon>Boletales</taxon>
        <taxon>Suillineae</taxon>
        <taxon>Rhizopogonaceae</taxon>
        <taxon>Rhizopogon</taxon>
    </lineage>
</organism>
<proteinExistence type="predicted"/>
<evidence type="ECO:0000313" key="3">
    <source>
        <dbReference type="EMBL" id="OAX31070.1"/>
    </source>
</evidence>
<dbReference type="InParanoid" id="A0A1B7MEP8"/>
<feature type="domain" description="CCHC-type" evidence="2">
    <location>
        <begin position="51"/>
        <end position="69"/>
    </location>
</feature>
<dbReference type="GO" id="GO:0003676">
    <property type="term" value="F:nucleic acid binding"/>
    <property type="evidence" value="ECO:0007669"/>
    <property type="project" value="InterPro"/>
</dbReference>
<dbReference type="OrthoDB" id="4230923at2759"/>
<evidence type="ECO:0000313" key="4">
    <source>
        <dbReference type="Proteomes" id="UP000092154"/>
    </source>
</evidence>
<dbReference type="GO" id="GO:0008270">
    <property type="term" value="F:zinc ion binding"/>
    <property type="evidence" value="ECO:0007669"/>
    <property type="project" value="InterPro"/>
</dbReference>
<sequence>AVRKDKKEPIRCARCQQFAHIARNCSAAVEACGTCGNQHRTADCKAYRSDHCINCKTPHHTSWSRECPIFK</sequence>
<name>A0A1B7MEP8_9AGAM</name>
<dbReference type="InterPro" id="IPR001878">
    <property type="entry name" value="Znf_CCHC"/>
</dbReference>
<feature type="domain" description="CCHC-type" evidence="2">
    <location>
        <begin position="11"/>
        <end position="27"/>
    </location>
</feature>
<dbReference type="EMBL" id="KV449617">
    <property type="protein sequence ID" value="OAX31070.1"/>
    <property type="molecule type" value="Genomic_DNA"/>
</dbReference>
<dbReference type="Proteomes" id="UP000092154">
    <property type="component" value="Unassembled WGS sequence"/>
</dbReference>
<keyword evidence="1" id="KW-0507">mRNA processing</keyword>
<dbReference type="Gene3D" id="4.10.60.10">
    <property type="entry name" value="Zinc finger, CCHC-type"/>
    <property type="match status" value="1"/>
</dbReference>
<dbReference type="SUPFAM" id="SSF57756">
    <property type="entry name" value="Retrovirus zinc finger-like domains"/>
    <property type="match status" value="1"/>
</dbReference>
<gene>
    <name evidence="3" type="ORF">K503DRAFT_704281</name>
</gene>
<dbReference type="InterPro" id="IPR036875">
    <property type="entry name" value="Znf_CCHC_sf"/>
</dbReference>
<evidence type="ECO:0000256" key="1">
    <source>
        <dbReference type="ARBA" id="ARBA00022664"/>
    </source>
</evidence>
<dbReference type="AlphaFoldDB" id="A0A1B7MEP8"/>
<reference evidence="3 4" key="1">
    <citation type="submission" date="2016-06" db="EMBL/GenBank/DDBJ databases">
        <title>Comparative genomics of the ectomycorrhizal sister species Rhizopogon vinicolor and Rhizopogon vesiculosus (Basidiomycota: Boletales) reveals a divergence of the mating type B locus.</title>
        <authorList>
            <consortium name="DOE Joint Genome Institute"/>
            <person name="Mujic A.B."/>
            <person name="Kuo A."/>
            <person name="Tritt A."/>
            <person name="Lipzen A."/>
            <person name="Chen C."/>
            <person name="Johnson J."/>
            <person name="Sharma A."/>
            <person name="Barry K."/>
            <person name="Grigoriev I.V."/>
            <person name="Spatafora J.W."/>
        </authorList>
    </citation>
    <scope>NUCLEOTIDE SEQUENCE [LARGE SCALE GENOMIC DNA]</scope>
    <source>
        <strain evidence="3 4">AM-OR11-026</strain>
    </source>
</reference>
<dbReference type="GO" id="GO:0006397">
    <property type="term" value="P:mRNA processing"/>
    <property type="evidence" value="ECO:0007669"/>
    <property type="project" value="UniProtKB-KW"/>
</dbReference>
<feature type="non-terminal residue" evidence="3">
    <location>
        <position position="1"/>
    </location>
</feature>
<accession>A0A1B7MEP8</accession>